<proteinExistence type="predicted"/>
<name>A0A8X6L229_TRICU</name>
<evidence type="ECO:0000313" key="1">
    <source>
        <dbReference type="EMBL" id="GFQ93619.1"/>
    </source>
</evidence>
<dbReference type="AlphaFoldDB" id="A0A8X6L229"/>
<keyword evidence="2" id="KW-1185">Reference proteome</keyword>
<reference evidence="1" key="1">
    <citation type="submission" date="2020-07" db="EMBL/GenBank/DDBJ databases">
        <title>Multicomponent nature underlies the extraordinary mechanical properties of spider dragline silk.</title>
        <authorList>
            <person name="Kono N."/>
            <person name="Nakamura H."/>
            <person name="Mori M."/>
            <person name="Yoshida Y."/>
            <person name="Ohtoshi R."/>
            <person name="Malay A.D."/>
            <person name="Moran D.A.P."/>
            <person name="Tomita M."/>
            <person name="Numata K."/>
            <person name="Arakawa K."/>
        </authorList>
    </citation>
    <scope>NUCLEOTIDE SEQUENCE</scope>
</reference>
<dbReference type="EMBL" id="BMAO01014227">
    <property type="protein sequence ID" value="GFQ93619.1"/>
    <property type="molecule type" value="Genomic_DNA"/>
</dbReference>
<evidence type="ECO:0000313" key="2">
    <source>
        <dbReference type="Proteomes" id="UP000887116"/>
    </source>
</evidence>
<comment type="caution">
    <text evidence="1">The sequence shown here is derived from an EMBL/GenBank/DDBJ whole genome shotgun (WGS) entry which is preliminary data.</text>
</comment>
<sequence>MDFMYVVANGNEVDDHVMNWIGRCGFFFSITLPKLVMDYIKNMIYQNYIECNDDLVIGLLVVAGNAHDILGIFTNSLPLRILYHG</sequence>
<dbReference type="Proteomes" id="UP000887116">
    <property type="component" value="Unassembled WGS sequence"/>
</dbReference>
<organism evidence="1 2">
    <name type="scientific">Trichonephila clavata</name>
    <name type="common">Joro spider</name>
    <name type="synonym">Nephila clavata</name>
    <dbReference type="NCBI Taxonomy" id="2740835"/>
    <lineage>
        <taxon>Eukaryota</taxon>
        <taxon>Metazoa</taxon>
        <taxon>Ecdysozoa</taxon>
        <taxon>Arthropoda</taxon>
        <taxon>Chelicerata</taxon>
        <taxon>Arachnida</taxon>
        <taxon>Araneae</taxon>
        <taxon>Araneomorphae</taxon>
        <taxon>Entelegynae</taxon>
        <taxon>Araneoidea</taxon>
        <taxon>Nephilidae</taxon>
        <taxon>Trichonephila</taxon>
    </lineage>
</organism>
<protein>
    <submittedName>
        <fullName evidence="1">Uncharacterized protein</fullName>
    </submittedName>
</protein>
<gene>
    <name evidence="1" type="ORF">TNCT_109381</name>
</gene>
<accession>A0A8X6L229</accession>